<dbReference type="PROSITE" id="PS51257">
    <property type="entry name" value="PROKAR_LIPOPROTEIN"/>
    <property type="match status" value="1"/>
</dbReference>
<dbReference type="EMBL" id="JBAKAZ010000045">
    <property type="protein sequence ID" value="MEL0630202.1"/>
    <property type="molecule type" value="Genomic_DNA"/>
</dbReference>
<evidence type="ECO:0000259" key="1">
    <source>
        <dbReference type="Pfam" id="PF13590"/>
    </source>
</evidence>
<organism evidence="2 3">
    <name type="scientific">Psychromonas aquatilis</name>
    <dbReference type="NCBI Taxonomy" id="2005072"/>
    <lineage>
        <taxon>Bacteria</taxon>
        <taxon>Pseudomonadati</taxon>
        <taxon>Pseudomonadota</taxon>
        <taxon>Gammaproteobacteria</taxon>
        <taxon>Alteromonadales</taxon>
        <taxon>Psychromonadaceae</taxon>
        <taxon>Psychromonas</taxon>
    </lineage>
</organism>
<dbReference type="Proteomes" id="UP001369082">
    <property type="component" value="Unassembled WGS sequence"/>
</dbReference>
<sequence>MKKYTLLFVTIIGLQLGLVGCTTQPTPVEQQSQESQRLLMVSSGNPSDVLPAFETFTWSEDYNRVLSAIPGHDDQESKAYIREQIIEYMETKGYRYEPDPAKANVVIGFLFALEDAIADQEIQQRFGVLPGLQRATANDPRYKKGSFILAALDNQEKVIYWRSAVQGFVDLEEDRADSTRMQAILGMMLGDFPIAGH</sequence>
<gene>
    <name evidence="2" type="ORF">V6256_11355</name>
</gene>
<reference evidence="2 3" key="1">
    <citation type="submission" date="2024-02" db="EMBL/GenBank/DDBJ databases">
        <title>Bacteria isolated from the canopy kelp, Nereocystis luetkeana.</title>
        <authorList>
            <person name="Pfister C.A."/>
            <person name="Younker I.T."/>
            <person name="Light S.H."/>
        </authorList>
    </citation>
    <scope>NUCLEOTIDE SEQUENCE [LARGE SCALE GENOMIC DNA]</scope>
    <source>
        <strain evidence="2 3">TI.1.05</strain>
    </source>
</reference>
<proteinExistence type="predicted"/>
<name>A0ABU9GSE5_9GAMM</name>
<evidence type="ECO:0000313" key="2">
    <source>
        <dbReference type="EMBL" id="MEL0630202.1"/>
    </source>
</evidence>
<feature type="domain" description="DUF4136" evidence="1">
    <location>
        <begin position="51"/>
        <end position="193"/>
    </location>
</feature>
<dbReference type="Gene3D" id="3.30.160.670">
    <property type="match status" value="1"/>
</dbReference>
<keyword evidence="3" id="KW-1185">Reference proteome</keyword>
<evidence type="ECO:0000313" key="3">
    <source>
        <dbReference type="Proteomes" id="UP001369082"/>
    </source>
</evidence>
<dbReference type="InterPro" id="IPR025411">
    <property type="entry name" value="DUF4136"/>
</dbReference>
<accession>A0ABU9GSE5</accession>
<comment type="caution">
    <text evidence="2">The sequence shown here is derived from an EMBL/GenBank/DDBJ whole genome shotgun (WGS) entry which is preliminary data.</text>
</comment>
<dbReference type="RefSeq" id="WP_341598330.1">
    <property type="nucleotide sequence ID" value="NZ_JBAKAZ010000045.1"/>
</dbReference>
<dbReference type="Pfam" id="PF13590">
    <property type="entry name" value="DUF4136"/>
    <property type="match status" value="1"/>
</dbReference>
<protein>
    <submittedName>
        <fullName evidence="2">DUF4136 domain-containing protein</fullName>
    </submittedName>
</protein>